<gene>
    <name evidence="2" type="ORF">SDC9_138809</name>
</gene>
<evidence type="ECO:0000256" key="1">
    <source>
        <dbReference type="SAM" id="MobiDB-lite"/>
    </source>
</evidence>
<name>A0A645DQS2_9ZZZZ</name>
<dbReference type="EMBL" id="VSSQ01038707">
    <property type="protein sequence ID" value="MPM91677.1"/>
    <property type="molecule type" value="Genomic_DNA"/>
</dbReference>
<sequence>MRLPLAVGFRSMSLSRQRPEILDHFRVGKESGQLIGQDRAPVLDPGHTRSRGLLRRLRRLTICVSQRGIFGRDIHDQRMSGQGVLAERRSTADAHDPAIEPPRWSSGRRRILSRRRARCPTLKSSRWAPLTAQTKMSGRLIRPEADAQRSRACLIFFSWTRSEPSPT</sequence>
<comment type="caution">
    <text evidence="2">The sequence shown here is derived from an EMBL/GenBank/DDBJ whole genome shotgun (WGS) entry which is preliminary data.</text>
</comment>
<evidence type="ECO:0000313" key="2">
    <source>
        <dbReference type="EMBL" id="MPM91677.1"/>
    </source>
</evidence>
<feature type="region of interest" description="Disordered" evidence="1">
    <location>
        <begin position="88"/>
        <end position="107"/>
    </location>
</feature>
<proteinExistence type="predicted"/>
<feature type="compositionally biased region" description="Basic and acidic residues" evidence="1">
    <location>
        <begin position="88"/>
        <end position="98"/>
    </location>
</feature>
<organism evidence="2">
    <name type="scientific">bioreactor metagenome</name>
    <dbReference type="NCBI Taxonomy" id="1076179"/>
    <lineage>
        <taxon>unclassified sequences</taxon>
        <taxon>metagenomes</taxon>
        <taxon>ecological metagenomes</taxon>
    </lineage>
</organism>
<protein>
    <submittedName>
        <fullName evidence="2">Uncharacterized protein</fullName>
    </submittedName>
</protein>
<dbReference type="AlphaFoldDB" id="A0A645DQS2"/>
<accession>A0A645DQS2</accession>
<reference evidence="2" key="1">
    <citation type="submission" date="2019-08" db="EMBL/GenBank/DDBJ databases">
        <authorList>
            <person name="Kucharzyk K."/>
            <person name="Murdoch R.W."/>
            <person name="Higgins S."/>
            <person name="Loffler F."/>
        </authorList>
    </citation>
    <scope>NUCLEOTIDE SEQUENCE</scope>
</reference>